<dbReference type="OrthoDB" id="369870at2"/>
<feature type="transmembrane region" description="Helical" evidence="8">
    <location>
        <begin position="253"/>
        <end position="273"/>
    </location>
</feature>
<sequence>MNRAKTQIECQESSETAGILFLVPAFFIWGISPIYWKALSHVSSTELLFQRVIWSFVVLFAIVVWQGKFHEIKTILKSFNTMVSLLGSTIVLALNWYLFIWAVNHDQVLQTSLGYYINPLIMVFLGMIFLGERLRIMQTAALFVAGSAVLYYAVGLGEFPWIALSIALSFGVYGLFHKMTSISSLTGLCMETMILSVPALVFVIVGQMDGTSALFHFNLRTDLLLMGTNLVTALPLLLFTIGTRKSTMATVGFMQYLAPSITFVLAVLIYNEPFSHKKLLTFIMIWIALFLYTVDSVQTFRKRKRGMAVLKRGNV</sequence>
<feature type="domain" description="EamA" evidence="9">
    <location>
        <begin position="162"/>
        <end position="292"/>
    </location>
</feature>
<feature type="transmembrane region" description="Helical" evidence="8">
    <location>
        <begin position="159"/>
        <end position="176"/>
    </location>
</feature>
<name>A0A1W1H8B4_9BACT</name>
<dbReference type="InterPro" id="IPR000620">
    <property type="entry name" value="EamA_dom"/>
</dbReference>
<evidence type="ECO:0000259" key="9">
    <source>
        <dbReference type="Pfam" id="PF00892"/>
    </source>
</evidence>
<dbReference type="RefSeq" id="WP_080798993.1">
    <property type="nucleotide sequence ID" value="NZ_LT828540.1"/>
</dbReference>
<comment type="subcellular location">
    <subcellularLocation>
        <location evidence="1">Cell membrane</location>
        <topology evidence="1">Multi-pass membrane protein</topology>
    </subcellularLocation>
</comment>
<accession>A0A1W1H8B4</accession>
<dbReference type="InterPro" id="IPR037185">
    <property type="entry name" value="EmrE-like"/>
</dbReference>
<feature type="transmembrane region" description="Helical" evidence="8">
    <location>
        <begin position="136"/>
        <end position="153"/>
    </location>
</feature>
<evidence type="ECO:0000256" key="2">
    <source>
        <dbReference type="ARBA" id="ARBA00007362"/>
    </source>
</evidence>
<evidence type="ECO:0000256" key="7">
    <source>
        <dbReference type="ARBA" id="ARBA00023136"/>
    </source>
</evidence>
<dbReference type="Proteomes" id="UP000191931">
    <property type="component" value="Unassembled WGS sequence"/>
</dbReference>
<feature type="transmembrane region" description="Helical" evidence="8">
    <location>
        <begin position="79"/>
        <end position="101"/>
    </location>
</feature>
<evidence type="ECO:0000313" key="11">
    <source>
        <dbReference type="Proteomes" id="UP000191931"/>
    </source>
</evidence>
<evidence type="ECO:0000256" key="1">
    <source>
        <dbReference type="ARBA" id="ARBA00004651"/>
    </source>
</evidence>
<evidence type="ECO:0000256" key="3">
    <source>
        <dbReference type="ARBA" id="ARBA00022448"/>
    </source>
</evidence>
<evidence type="ECO:0000256" key="8">
    <source>
        <dbReference type="SAM" id="Phobius"/>
    </source>
</evidence>
<dbReference type="GO" id="GO:0005886">
    <property type="term" value="C:plasma membrane"/>
    <property type="evidence" value="ECO:0007669"/>
    <property type="project" value="UniProtKB-SubCell"/>
</dbReference>
<dbReference type="SUPFAM" id="SSF103481">
    <property type="entry name" value="Multidrug resistance efflux transporter EmrE"/>
    <property type="match status" value="2"/>
</dbReference>
<keyword evidence="3" id="KW-0813">Transport</keyword>
<proteinExistence type="inferred from homology"/>
<feature type="domain" description="EamA" evidence="9">
    <location>
        <begin position="17"/>
        <end position="150"/>
    </location>
</feature>
<dbReference type="EMBL" id="FWEV01000057">
    <property type="protein sequence ID" value="SLM28730.1"/>
    <property type="molecule type" value="Genomic_DNA"/>
</dbReference>
<feature type="transmembrane region" description="Helical" evidence="8">
    <location>
        <begin position="279"/>
        <end position="297"/>
    </location>
</feature>
<dbReference type="InterPro" id="IPR004626">
    <property type="entry name" value="RarD"/>
</dbReference>
<gene>
    <name evidence="10" type="primary">rarD</name>
    <name evidence="10" type="ORF">MTBBW1_150001</name>
</gene>
<dbReference type="STRING" id="1246637.MTBBW1_150001"/>
<feature type="transmembrane region" description="Helical" evidence="8">
    <location>
        <begin position="223"/>
        <end position="241"/>
    </location>
</feature>
<dbReference type="Pfam" id="PF00892">
    <property type="entry name" value="EamA"/>
    <property type="match status" value="2"/>
</dbReference>
<keyword evidence="6 8" id="KW-1133">Transmembrane helix</keyword>
<reference evidence="10 11" key="1">
    <citation type="submission" date="2017-03" db="EMBL/GenBank/DDBJ databases">
        <authorList>
            <person name="Afonso C.L."/>
            <person name="Miller P.J."/>
            <person name="Scott M.A."/>
            <person name="Spackman E."/>
            <person name="Goraichik I."/>
            <person name="Dimitrov K.M."/>
            <person name="Suarez D.L."/>
            <person name="Swayne D.E."/>
        </authorList>
    </citation>
    <scope>NUCLEOTIDE SEQUENCE [LARGE SCALE GENOMIC DNA]</scope>
    <source>
        <strain evidence="10">PRJEB14757</strain>
    </source>
</reference>
<dbReference type="NCBIfam" id="TIGR00688">
    <property type="entry name" value="rarD"/>
    <property type="match status" value="1"/>
</dbReference>
<keyword evidence="5 8" id="KW-0812">Transmembrane</keyword>
<keyword evidence="11" id="KW-1185">Reference proteome</keyword>
<feature type="transmembrane region" description="Helical" evidence="8">
    <location>
        <begin position="48"/>
        <end position="67"/>
    </location>
</feature>
<evidence type="ECO:0000256" key="4">
    <source>
        <dbReference type="ARBA" id="ARBA00022475"/>
    </source>
</evidence>
<protein>
    <submittedName>
        <fullName evidence="10">Protein rarD</fullName>
    </submittedName>
</protein>
<dbReference type="AlphaFoldDB" id="A0A1W1H8B4"/>
<organism evidence="10 11">
    <name type="scientific">Desulfamplus magnetovallimortis</name>
    <dbReference type="NCBI Taxonomy" id="1246637"/>
    <lineage>
        <taxon>Bacteria</taxon>
        <taxon>Pseudomonadati</taxon>
        <taxon>Thermodesulfobacteriota</taxon>
        <taxon>Desulfobacteria</taxon>
        <taxon>Desulfobacterales</taxon>
        <taxon>Desulfobacteraceae</taxon>
        <taxon>Desulfamplus</taxon>
    </lineage>
</organism>
<feature type="transmembrane region" description="Helical" evidence="8">
    <location>
        <begin position="188"/>
        <end position="208"/>
    </location>
</feature>
<keyword evidence="4" id="KW-1003">Cell membrane</keyword>
<evidence type="ECO:0000313" key="10">
    <source>
        <dbReference type="EMBL" id="SLM28730.1"/>
    </source>
</evidence>
<evidence type="ECO:0000256" key="5">
    <source>
        <dbReference type="ARBA" id="ARBA00022692"/>
    </source>
</evidence>
<keyword evidence="7 8" id="KW-0472">Membrane</keyword>
<feature type="transmembrane region" description="Helical" evidence="8">
    <location>
        <begin position="113"/>
        <end position="131"/>
    </location>
</feature>
<evidence type="ECO:0000256" key="6">
    <source>
        <dbReference type="ARBA" id="ARBA00022989"/>
    </source>
</evidence>
<comment type="similarity">
    <text evidence="2">Belongs to the EamA transporter family.</text>
</comment>
<feature type="transmembrane region" description="Helical" evidence="8">
    <location>
        <begin position="16"/>
        <end position="36"/>
    </location>
</feature>